<comment type="caution">
    <text evidence="2">The sequence shown here is derived from an EMBL/GenBank/DDBJ whole genome shotgun (WGS) entry which is preliminary data.</text>
</comment>
<dbReference type="Proteomes" id="UP001470230">
    <property type="component" value="Unassembled WGS sequence"/>
</dbReference>
<feature type="region of interest" description="Disordered" evidence="1">
    <location>
        <begin position="35"/>
        <end position="56"/>
    </location>
</feature>
<dbReference type="EMBL" id="JAPFFF010000024">
    <property type="protein sequence ID" value="KAK8850162.1"/>
    <property type="molecule type" value="Genomic_DNA"/>
</dbReference>
<evidence type="ECO:0000256" key="1">
    <source>
        <dbReference type="SAM" id="MobiDB-lite"/>
    </source>
</evidence>
<organism evidence="2 3">
    <name type="scientific">Tritrichomonas musculus</name>
    <dbReference type="NCBI Taxonomy" id="1915356"/>
    <lineage>
        <taxon>Eukaryota</taxon>
        <taxon>Metamonada</taxon>
        <taxon>Parabasalia</taxon>
        <taxon>Tritrichomonadida</taxon>
        <taxon>Tritrichomonadidae</taxon>
        <taxon>Tritrichomonas</taxon>
    </lineage>
</organism>
<evidence type="ECO:0000313" key="2">
    <source>
        <dbReference type="EMBL" id="KAK8850162.1"/>
    </source>
</evidence>
<protein>
    <recommendedName>
        <fullName evidence="4">MADS-box domain-containing protein</fullName>
    </recommendedName>
</protein>
<reference evidence="2 3" key="1">
    <citation type="submission" date="2024-04" db="EMBL/GenBank/DDBJ databases">
        <title>Tritrichomonas musculus Genome.</title>
        <authorList>
            <person name="Alves-Ferreira E."/>
            <person name="Grigg M."/>
            <person name="Lorenzi H."/>
            <person name="Galac M."/>
        </authorList>
    </citation>
    <scope>NUCLEOTIDE SEQUENCE [LARGE SCALE GENOMIC DNA]</scope>
    <source>
        <strain evidence="2 3">EAF2021</strain>
    </source>
</reference>
<accession>A0ABR2HP01</accession>
<keyword evidence="3" id="KW-1185">Reference proteome</keyword>
<proteinExistence type="predicted"/>
<sequence>MKSYARKRRSERKQRKIASFLFADRPDIIYNLDDEGKLKSNKSGNDEDLSIQPDASLPKVSTTINENSLLSINNNQNKIGCTAPVHDNKNQNSIHNETCLDSMNKIEGQEEFKCQDDLFSNDMDEFSDNYDVSYIPNDIFDQLF</sequence>
<evidence type="ECO:0000313" key="3">
    <source>
        <dbReference type="Proteomes" id="UP001470230"/>
    </source>
</evidence>
<evidence type="ECO:0008006" key="4">
    <source>
        <dbReference type="Google" id="ProtNLM"/>
    </source>
</evidence>
<gene>
    <name evidence="2" type="ORF">M9Y10_018282</name>
</gene>
<name>A0ABR2HP01_9EUKA</name>